<reference evidence="8 9" key="1">
    <citation type="submission" date="2022-12" db="EMBL/GenBank/DDBJ databases">
        <title>Genomic features and morphological characterization of a novel Knufia sp. strain isolated from spacecraft assembly facility.</title>
        <authorList>
            <person name="Teixeira M."/>
            <person name="Chander A.M."/>
            <person name="Stajich J.E."/>
            <person name="Venkateswaran K."/>
        </authorList>
    </citation>
    <scope>NUCLEOTIDE SEQUENCE [LARGE SCALE GENOMIC DNA]</scope>
    <source>
        <strain evidence="8 9">FJI-L2-BK-P2</strain>
    </source>
</reference>
<dbReference type="Pfam" id="PF00928">
    <property type="entry name" value="Adap_comp_sub"/>
    <property type="match status" value="1"/>
</dbReference>
<dbReference type="InterPro" id="IPR001392">
    <property type="entry name" value="Clathrin_mu"/>
</dbReference>
<keyword evidence="2 5" id="KW-0813">Transport</keyword>
<dbReference type="GO" id="GO:0006886">
    <property type="term" value="P:intracellular protein transport"/>
    <property type="evidence" value="ECO:0007669"/>
    <property type="project" value="UniProtKB-UniRule"/>
</dbReference>
<dbReference type="SUPFAM" id="SSF49447">
    <property type="entry name" value="Second domain of Mu2 adaptin subunit (ap50) of ap2 adaptor"/>
    <property type="match status" value="1"/>
</dbReference>
<gene>
    <name evidence="8" type="ORF">OHC33_000838</name>
</gene>
<dbReference type="EMBL" id="JAKLMC020000002">
    <property type="protein sequence ID" value="KAK5957650.1"/>
    <property type="molecule type" value="Genomic_DNA"/>
</dbReference>
<evidence type="ECO:0000256" key="5">
    <source>
        <dbReference type="PIRNR" id="PIRNR005992"/>
    </source>
</evidence>
<proteinExistence type="inferred from homology"/>
<dbReference type="GO" id="GO:0030131">
    <property type="term" value="C:clathrin adaptor complex"/>
    <property type="evidence" value="ECO:0007669"/>
    <property type="project" value="UniProtKB-UniRule"/>
</dbReference>
<dbReference type="Gene3D" id="2.60.40.1170">
    <property type="entry name" value="Mu homology domain, subdomain B"/>
    <property type="match status" value="2"/>
</dbReference>
<feature type="region of interest" description="Disordered" evidence="6">
    <location>
        <begin position="466"/>
        <end position="494"/>
    </location>
</feature>
<dbReference type="GO" id="GO:0012505">
    <property type="term" value="C:endomembrane system"/>
    <property type="evidence" value="ECO:0007669"/>
    <property type="project" value="UniProtKB-SubCell"/>
</dbReference>
<dbReference type="AlphaFoldDB" id="A0AAN8IBU2"/>
<dbReference type="PIRSF" id="PIRSF005992">
    <property type="entry name" value="Clathrin_mu"/>
    <property type="match status" value="1"/>
</dbReference>
<evidence type="ECO:0000313" key="8">
    <source>
        <dbReference type="EMBL" id="KAK5957650.1"/>
    </source>
</evidence>
<dbReference type="SUPFAM" id="SSF64356">
    <property type="entry name" value="SNARE-like"/>
    <property type="match status" value="1"/>
</dbReference>
<evidence type="ECO:0000256" key="6">
    <source>
        <dbReference type="SAM" id="MobiDB-lite"/>
    </source>
</evidence>
<dbReference type="InterPro" id="IPR036168">
    <property type="entry name" value="AP2_Mu_C_sf"/>
</dbReference>
<dbReference type="GO" id="GO:0016192">
    <property type="term" value="P:vesicle-mediated transport"/>
    <property type="evidence" value="ECO:0007669"/>
    <property type="project" value="InterPro"/>
</dbReference>
<accession>A0AAN8IBU2</accession>
<dbReference type="Proteomes" id="UP001316803">
    <property type="component" value="Unassembled WGS sequence"/>
</dbReference>
<keyword evidence="4" id="KW-0472">Membrane</keyword>
<sequence>MTASIEALYIFNDQRQCILEHIYNGRPPKPAELRSSFTSHSTPQPSVLYLADLNPPTTAYSIWHANLLLIATCSVDTQPLAILEFLRKVVDIFEDFLGSPLLSNKIEDSYEVIAQLLAEVCDGGIICNTEPNALRETVEVSSTLGRLFDQVGIPSSRSAVGGPASLSSLRPAATLNNQPSIPWRRPNVRHTSNELYVDILESLSIISAPSGRPISARANGSILFTSKISGVPEIILSLSAPGGTSTAKHSGISRTMTLPSFHPCVRLNRWKEKPGELSFVPPDGKFMLAGYEVDLLPYSFQDGSLPNHGSESKLFLPATVDLRTGLGSSGMEFEAKLTLNTNYPGVPKPDPVASRPGGLGSSRTTSAHHTPFTFPGVGQQSGTTGAPTLEAVSVSIPFPSEVRNVMDLRASRGDATFNLITKAIEWKVSTSSKDGSVSGTATLTGTISGPFDGDADQPADPTMEEYYPSSPTNGTGVGTSTPLGGKKSSKKHLMPRTVSTSFTVKGWLPSGIKVDALTIDTKRSKGLGDGVKPYKGVKYLCVSRKGVERRVALS</sequence>
<dbReference type="CDD" id="cd14837">
    <property type="entry name" value="AP3_Mu_N"/>
    <property type="match status" value="1"/>
</dbReference>
<feature type="region of interest" description="Disordered" evidence="6">
    <location>
        <begin position="342"/>
        <end position="369"/>
    </location>
</feature>
<dbReference type="InterPro" id="IPR028565">
    <property type="entry name" value="MHD"/>
</dbReference>
<evidence type="ECO:0000256" key="4">
    <source>
        <dbReference type="ARBA" id="ARBA00023136"/>
    </source>
</evidence>
<evidence type="ECO:0000256" key="3">
    <source>
        <dbReference type="ARBA" id="ARBA00022927"/>
    </source>
</evidence>
<dbReference type="InterPro" id="IPR050431">
    <property type="entry name" value="Adaptor_comp_med_subunit"/>
</dbReference>
<dbReference type="InterPro" id="IPR011012">
    <property type="entry name" value="Longin-like_dom_sf"/>
</dbReference>
<evidence type="ECO:0000313" key="9">
    <source>
        <dbReference type="Proteomes" id="UP001316803"/>
    </source>
</evidence>
<comment type="similarity">
    <text evidence="5">Belongs to the adaptor complexes medium subunit family.</text>
</comment>
<organism evidence="8 9">
    <name type="scientific">Knufia fluminis</name>
    <dbReference type="NCBI Taxonomy" id="191047"/>
    <lineage>
        <taxon>Eukaryota</taxon>
        <taxon>Fungi</taxon>
        <taxon>Dikarya</taxon>
        <taxon>Ascomycota</taxon>
        <taxon>Pezizomycotina</taxon>
        <taxon>Eurotiomycetes</taxon>
        <taxon>Chaetothyriomycetidae</taxon>
        <taxon>Chaetothyriales</taxon>
        <taxon>Trichomeriaceae</taxon>
        <taxon>Knufia</taxon>
    </lineage>
</organism>
<dbReference type="PROSITE" id="PS51072">
    <property type="entry name" value="MHD"/>
    <property type="match status" value="1"/>
</dbReference>
<feature type="compositionally biased region" description="Polar residues" evidence="6">
    <location>
        <begin position="469"/>
        <end position="482"/>
    </location>
</feature>
<dbReference type="Gene3D" id="3.30.450.60">
    <property type="match status" value="1"/>
</dbReference>
<evidence type="ECO:0000256" key="2">
    <source>
        <dbReference type="ARBA" id="ARBA00022448"/>
    </source>
</evidence>
<keyword evidence="3 5" id="KW-0653">Protein transport</keyword>
<comment type="caution">
    <text evidence="8">The sequence shown here is derived from an EMBL/GenBank/DDBJ whole genome shotgun (WGS) entry which is preliminary data.</text>
</comment>
<dbReference type="PANTHER" id="PTHR10529">
    <property type="entry name" value="AP COMPLEX SUBUNIT MU"/>
    <property type="match status" value="1"/>
</dbReference>
<protein>
    <recommendedName>
        <fullName evidence="7">MHD domain-containing protein</fullName>
    </recommendedName>
</protein>
<evidence type="ECO:0000256" key="1">
    <source>
        <dbReference type="ARBA" id="ARBA00004308"/>
    </source>
</evidence>
<feature type="domain" description="MHD" evidence="7">
    <location>
        <begin position="192"/>
        <end position="549"/>
    </location>
</feature>
<evidence type="ECO:0000259" key="7">
    <source>
        <dbReference type="PROSITE" id="PS51072"/>
    </source>
</evidence>
<name>A0AAN8IBU2_9EURO</name>
<comment type="subcellular location">
    <subcellularLocation>
        <location evidence="1">Endomembrane system</location>
    </subcellularLocation>
</comment>
<keyword evidence="9" id="KW-1185">Reference proteome</keyword>